<evidence type="ECO:0000313" key="2">
    <source>
        <dbReference type="EMBL" id="QQK46915.1"/>
    </source>
</evidence>
<dbReference type="Proteomes" id="UP000595662">
    <property type="component" value="Chromosome 5"/>
</dbReference>
<dbReference type="PANTHER" id="PTHR32487">
    <property type="entry name" value="3-OXO-DELTA(4,5)-STEROID 5-BETA-REDUCTASE"/>
    <property type="match status" value="1"/>
</dbReference>
<organism evidence="2 3">
    <name type="scientific">Penicillium digitatum</name>
    <name type="common">Green mold</name>
    <dbReference type="NCBI Taxonomy" id="36651"/>
    <lineage>
        <taxon>Eukaryota</taxon>
        <taxon>Fungi</taxon>
        <taxon>Dikarya</taxon>
        <taxon>Ascomycota</taxon>
        <taxon>Pezizomycotina</taxon>
        <taxon>Eurotiomycetes</taxon>
        <taxon>Eurotiomycetidae</taxon>
        <taxon>Eurotiales</taxon>
        <taxon>Aspergillaceae</taxon>
        <taxon>Penicillium</taxon>
    </lineage>
</organism>
<dbReference type="Pfam" id="PF22917">
    <property type="entry name" value="PRISE"/>
    <property type="match status" value="1"/>
</dbReference>
<dbReference type="GeneID" id="26231312"/>
<reference evidence="2 3" key="1">
    <citation type="submission" date="2020-08" db="EMBL/GenBank/DDBJ databases">
        <title>The completed genome sequence of the pathogenic ascomycete fungus Penicillium digitatum.</title>
        <authorList>
            <person name="Wang M."/>
        </authorList>
    </citation>
    <scope>NUCLEOTIDE SEQUENCE [LARGE SCALE GENOMIC DNA]</scope>
    <source>
        <strain evidence="2 3">PdW03</strain>
    </source>
</reference>
<feature type="domain" description="PRISE-like Rossmann-fold" evidence="1">
    <location>
        <begin position="15"/>
        <end position="318"/>
    </location>
</feature>
<proteinExistence type="predicted"/>
<dbReference type="EMBL" id="CP060778">
    <property type="protein sequence ID" value="QQK46915.1"/>
    <property type="molecule type" value="Genomic_DNA"/>
</dbReference>
<dbReference type="VEuPathDB" id="FungiDB:PDIP_29920"/>
<dbReference type="PANTHER" id="PTHR32487:SF0">
    <property type="entry name" value="3-OXO-DELTA(4,5)-STEROID 5-BETA-REDUCTASE"/>
    <property type="match status" value="1"/>
</dbReference>
<dbReference type="RefSeq" id="XP_014536453.1">
    <property type="nucleotide sequence ID" value="XM_014680967.1"/>
</dbReference>
<dbReference type="SUPFAM" id="SSF51735">
    <property type="entry name" value="NAD(P)-binding Rossmann-fold domains"/>
    <property type="match status" value="1"/>
</dbReference>
<dbReference type="InterPro" id="IPR036291">
    <property type="entry name" value="NAD(P)-bd_dom_sf"/>
</dbReference>
<dbReference type="AlphaFoldDB" id="A0A7T6XTD8"/>
<gene>
    <name evidence="2" type="ORF">Pdw03_1813</name>
</gene>
<dbReference type="KEGG" id="pdp:PDIP_29920"/>
<evidence type="ECO:0000313" key="3">
    <source>
        <dbReference type="Proteomes" id="UP000595662"/>
    </source>
</evidence>
<dbReference type="InterPro" id="IPR055222">
    <property type="entry name" value="PRISE-like_Rossmann-fold"/>
</dbReference>
<sequence>MSHLPPVTTPSNGVAFVAGANGITGHAIVEHLIGRPATEWSKIIISSRRPLNAQFTDPRVEFIALDFLNSSESLVEQIKELCEGVTHAFFTSYVHNNDFSVLYKKNGPLFRNFLEAVDQACPKLERVVLQTGGKHYGFQFREMNSALKEEIPRYDGPESIFYYEQEDDMFAIQKRRQTWSYNIIRPMGIIGYASQYIGINEALPVAQYFLICRELGVPPKWPGSLSTYLRVETQSYAPSIADLTVWAATQDGCKDEAFNHTNGDVIIWKFLWHFLADYFKTPLGSDEPTETTKPVDMLEWAKDKRPVWERIVAKHGGDVNSFQLDSFALMNWYITPTEIESPLIASVGKARKFGWIRFDDTQTTWIKTFESYQNAGVLPVP</sequence>
<dbReference type="OMA" id="LMNWYIT"/>
<dbReference type="Gene3D" id="3.40.50.720">
    <property type="entry name" value="NAD(P)-binding Rossmann-like Domain"/>
    <property type="match status" value="1"/>
</dbReference>
<dbReference type="CDD" id="cd08948">
    <property type="entry name" value="5beta-POR_like_SDR_a"/>
    <property type="match status" value="1"/>
</dbReference>
<evidence type="ECO:0000259" key="1">
    <source>
        <dbReference type="Pfam" id="PF22917"/>
    </source>
</evidence>
<accession>A0A7T6XTD8</accession>
<protein>
    <submittedName>
        <fullName evidence="2">NAD(P)-binding domain</fullName>
    </submittedName>
</protein>
<name>A0A7T6XTD8_PENDI</name>